<dbReference type="OrthoDB" id="1160354at2"/>
<dbReference type="RefSeq" id="WP_119670804.1">
    <property type="nucleotide sequence ID" value="NZ_QXED01000009.1"/>
</dbReference>
<dbReference type="InterPro" id="IPR025665">
    <property type="entry name" value="Beta-barrel_OMP_2"/>
</dbReference>
<evidence type="ECO:0000313" key="3">
    <source>
        <dbReference type="EMBL" id="RIV19094.1"/>
    </source>
</evidence>
<keyword evidence="1" id="KW-0732">Signal</keyword>
<name>A0A418M0H6_9BACT</name>
<feature type="chain" id="PRO_5019511247" evidence="1">
    <location>
        <begin position="23"/>
        <end position="200"/>
    </location>
</feature>
<keyword evidence="4" id="KW-1185">Reference proteome</keyword>
<reference evidence="3 4" key="1">
    <citation type="submission" date="2018-08" db="EMBL/GenBank/DDBJ databases">
        <title>Fibrisoma montanum sp. nov., isolated from Danxia mountain soil.</title>
        <authorList>
            <person name="Huang Y."/>
        </authorList>
    </citation>
    <scope>NUCLEOTIDE SEQUENCE [LARGE SCALE GENOMIC DNA]</scope>
    <source>
        <strain evidence="3 4">HYT19</strain>
    </source>
</reference>
<dbReference type="Proteomes" id="UP000283523">
    <property type="component" value="Unassembled WGS sequence"/>
</dbReference>
<dbReference type="Pfam" id="PF13568">
    <property type="entry name" value="OMP_b-brl_2"/>
    <property type="match status" value="1"/>
</dbReference>
<feature type="domain" description="Outer membrane protein beta-barrel" evidence="2">
    <location>
        <begin position="21"/>
        <end position="180"/>
    </location>
</feature>
<evidence type="ECO:0000259" key="2">
    <source>
        <dbReference type="Pfam" id="PF13568"/>
    </source>
</evidence>
<evidence type="ECO:0000256" key="1">
    <source>
        <dbReference type="SAM" id="SignalP"/>
    </source>
</evidence>
<organism evidence="3 4">
    <name type="scientific">Fibrisoma montanum</name>
    <dbReference type="NCBI Taxonomy" id="2305895"/>
    <lineage>
        <taxon>Bacteria</taxon>
        <taxon>Pseudomonadati</taxon>
        <taxon>Bacteroidota</taxon>
        <taxon>Cytophagia</taxon>
        <taxon>Cytophagales</taxon>
        <taxon>Spirosomataceae</taxon>
        <taxon>Fibrisoma</taxon>
    </lineage>
</organism>
<feature type="signal peptide" evidence="1">
    <location>
        <begin position="1"/>
        <end position="22"/>
    </location>
</feature>
<evidence type="ECO:0000313" key="4">
    <source>
        <dbReference type="Proteomes" id="UP000283523"/>
    </source>
</evidence>
<protein>
    <submittedName>
        <fullName evidence="3">PorT family protein</fullName>
    </submittedName>
</protein>
<accession>A0A418M0H6</accession>
<sequence length="200" mass="21871">MKTIRSFSVVLGLLLISTSAFSQVSANFGPKLGITYSRLSFSGADRKINNRYATGFQGGAFLRINAGRFYLQPEALFNEKGSKISFDATPGNRIDGKVKLQSLDIPLLLGVKLIDGELINLRIMAGPMYSRQLKDESAVLENLSPNSRIKRDQYGYQAGLGIDLANLTLEARYEGGLEKIVPELDGRPGSFAFSVGFKLL</sequence>
<dbReference type="AlphaFoldDB" id="A0A418M0H6"/>
<comment type="caution">
    <text evidence="3">The sequence shown here is derived from an EMBL/GenBank/DDBJ whole genome shotgun (WGS) entry which is preliminary data.</text>
</comment>
<dbReference type="EMBL" id="QXED01000009">
    <property type="protein sequence ID" value="RIV19094.1"/>
    <property type="molecule type" value="Genomic_DNA"/>
</dbReference>
<proteinExistence type="predicted"/>
<gene>
    <name evidence="3" type="ORF">DYU11_26755</name>
</gene>